<dbReference type="GO" id="GO:0005524">
    <property type="term" value="F:ATP binding"/>
    <property type="evidence" value="ECO:0007669"/>
    <property type="project" value="UniProtKB-KW"/>
</dbReference>
<dbReference type="InterPro" id="IPR017871">
    <property type="entry name" value="ABC_transporter-like_CS"/>
</dbReference>
<evidence type="ECO:0000313" key="7">
    <source>
        <dbReference type="Proteomes" id="UP001595891"/>
    </source>
</evidence>
<dbReference type="SMART" id="SM00382">
    <property type="entry name" value="AAA"/>
    <property type="match status" value="2"/>
</dbReference>
<protein>
    <submittedName>
        <fullName evidence="6">ABC-F family ATP-binding cassette domain-containing protein</fullName>
    </submittedName>
</protein>
<evidence type="ECO:0000259" key="5">
    <source>
        <dbReference type="PROSITE" id="PS50893"/>
    </source>
</evidence>
<evidence type="ECO:0000256" key="3">
    <source>
        <dbReference type="ARBA" id="ARBA00022840"/>
    </source>
</evidence>
<dbReference type="PANTHER" id="PTHR19211:SF123">
    <property type="entry name" value="ABC TRANSPORTER"/>
    <property type="match status" value="1"/>
</dbReference>
<evidence type="ECO:0000313" key="6">
    <source>
        <dbReference type="EMBL" id="MFC4589564.1"/>
    </source>
</evidence>
<dbReference type="InterPro" id="IPR027417">
    <property type="entry name" value="P-loop_NTPase"/>
</dbReference>
<dbReference type="Pfam" id="PF00005">
    <property type="entry name" value="ABC_tran"/>
    <property type="match status" value="2"/>
</dbReference>
<proteinExistence type="predicted"/>
<reference evidence="7" key="1">
    <citation type="journal article" date="2019" name="Int. J. Syst. Evol. Microbiol.">
        <title>The Global Catalogue of Microorganisms (GCM) 10K type strain sequencing project: providing services to taxonomists for standard genome sequencing and annotation.</title>
        <authorList>
            <consortium name="The Broad Institute Genomics Platform"/>
            <consortium name="The Broad Institute Genome Sequencing Center for Infectious Disease"/>
            <person name="Wu L."/>
            <person name="Ma J."/>
        </authorList>
    </citation>
    <scope>NUCLEOTIDE SEQUENCE [LARGE SCALE GENOMIC DNA]</scope>
    <source>
        <strain evidence="7">CCUG 49560</strain>
    </source>
</reference>
<keyword evidence="3 6" id="KW-0067">ATP-binding</keyword>
<feature type="region of interest" description="Disordered" evidence="4">
    <location>
        <begin position="14"/>
        <end position="36"/>
    </location>
</feature>
<feature type="domain" description="ABC transporter" evidence="5">
    <location>
        <begin position="64"/>
        <end position="323"/>
    </location>
</feature>
<dbReference type="PROSITE" id="PS00211">
    <property type="entry name" value="ABC_TRANSPORTER_1"/>
    <property type="match status" value="1"/>
</dbReference>
<keyword evidence="7" id="KW-1185">Reference proteome</keyword>
<dbReference type="InterPro" id="IPR003439">
    <property type="entry name" value="ABC_transporter-like_ATP-bd"/>
</dbReference>
<dbReference type="InterPro" id="IPR050611">
    <property type="entry name" value="ABCF"/>
</dbReference>
<dbReference type="SUPFAM" id="SSF52540">
    <property type="entry name" value="P-loop containing nucleoside triphosphate hydrolases"/>
    <property type="match status" value="2"/>
</dbReference>
<dbReference type="CDD" id="cd03221">
    <property type="entry name" value="ABCF_EF-3"/>
    <property type="match status" value="2"/>
</dbReference>
<dbReference type="Proteomes" id="UP001595891">
    <property type="component" value="Unassembled WGS sequence"/>
</dbReference>
<keyword evidence="1" id="KW-0677">Repeat</keyword>
<accession>A0ABV9EL76</accession>
<name>A0ABV9EL76_9ACTN</name>
<dbReference type="PANTHER" id="PTHR19211">
    <property type="entry name" value="ATP-BINDING TRANSPORT PROTEIN-RELATED"/>
    <property type="match status" value="1"/>
</dbReference>
<feature type="compositionally biased region" description="Low complexity" evidence="4">
    <location>
        <begin position="24"/>
        <end position="33"/>
    </location>
</feature>
<dbReference type="PROSITE" id="PS50893">
    <property type="entry name" value="ABC_TRANSPORTER_2"/>
    <property type="match status" value="2"/>
</dbReference>
<dbReference type="InterPro" id="IPR003593">
    <property type="entry name" value="AAA+_ATPase"/>
</dbReference>
<sequence length="607" mass="64765">MAIVTVTLAAGEHTPGWTGDARDPGPAGRTAARGGRRHRRAAVAWAGVRRWPGAGYRLRMTATIVAKDLAAGHGDRALFAGLDLVVAPEDVIGLVGVNGAGKSTLMRILAGLAAPEAGSVQLSPPSAIVGYLPQEPDRLPGETVSAFLARRTGVAAAQVALDAATEGLVEGRPGADDAYSTGLERWLALGGADLEERAGEVAAELGLDVELDRPMTALSGGQAARAGMASLLLSRYDVFLLDEPTNDLDLDGLERLERFVQGLRAGTVMVSHDREFLTRTVTKVVELDLAQQQVRVYGGGYEAYLTEREVARRHARAEFEEYADTRAGLQARAGMQRAWMEKGVKNARRKAPDNDKIGRKFRSEATEKQAAKARQTERMIERLDVVEEPRKEWELRMEIAAAPRAGAVVATARGAVVRRGAFVLGPVDLEIGWAERVAITGANGSGKSTLLAALLGRVPLDEGHTALGPGVVVGEVDQARALFLGDEPLLGAFEAAVPDLQPADVRTLLAKFGLRADHVLRPAATLSPGERTRAALALLQARGVNLLVLDEPTNHLDLVAIEQLESALASYTGTLLLVTHDRRMLQAVDTTRHLHLTAGRVDQLAHP</sequence>
<dbReference type="EMBL" id="JBHSFN010000017">
    <property type="protein sequence ID" value="MFC4589564.1"/>
    <property type="molecule type" value="Genomic_DNA"/>
</dbReference>
<evidence type="ECO:0000256" key="1">
    <source>
        <dbReference type="ARBA" id="ARBA00022737"/>
    </source>
</evidence>
<comment type="caution">
    <text evidence="6">The sequence shown here is derived from an EMBL/GenBank/DDBJ whole genome shotgun (WGS) entry which is preliminary data.</text>
</comment>
<keyword evidence="2" id="KW-0547">Nucleotide-binding</keyword>
<feature type="domain" description="ABC transporter" evidence="5">
    <location>
        <begin position="403"/>
        <end position="607"/>
    </location>
</feature>
<organism evidence="6 7">
    <name type="scientific">Sphaerisporangium corydalis</name>
    <dbReference type="NCBI Taxonomy" id="1441875"/>
    <lineage>
        <taxon>Bacteria</taxon>
        <taxon>Bacillati</taxon>
        <taxon>Actinomycetota</taxon>
        <taxon>Actinomycetes</taxon>
        <taxon>Streptosporangiales</taxon>
        <taxon>Streptosporangiaceae</taxon>
        <taxon>Sphaerisporangium</taxon>
    </lineage>
</organism>
<dbReference type="Gene3D" id="3.40.50.300">
    <property type="entry name" value="P-loop containing nucleotide triphosphate hydrolases"/>
    <property type="match status" value="2"/>
</dbReference>
<dbReference type="RefSeq" id="WP_262844345.1">
    <property type="nucleotide sequence ID" value="NZ_JANZYP010000028.1"/>
</dbReference>
<evidence type="ECO:0000256" key="4">
    <source>
        <dbReference type="SAM" id="MobiDB-lite"/>
    </source>
</evidence>
<evidence type="ECO:0000256" key="2">
    <source>
        <dbReference type="ARBA" id="ARBA00022741"/>
    </source>
</evidence>
<gene>
    <name evidence="6" type="ORF">ACFO8L_25990</name>
</gene>